<dbReference type="KEGG" id="mic:Mic7113_1513"/>
<organism evidence="1 2">
    <name type="scientific">Allocoleopsis franciscana PCC 7113</name>
    <dbReference type="NCBI Taxonomy" id="1173027"/>
    <lineage>
        <taxon>Bacteria</taxon>
        <taxon>Bacillati</taxon>
        <taxon>Cyanobacteriota</taxon>
        <taxon>Cyanophyceae</taxon>
        <taxon>Coleofasciculales</taxon>
        <taxon>Coleofasciculaceae</taxon>
        <taxon>Allocoleopsis</taxon>
        <taxon>Allocoleopsis franciscana</taxon>
    </lineage>
</organism>
<dbReference type="AlphaFoldDB" id="K9WC98"/>
<dbReference type="EMBL" id="CP003630">
    <property type="protein sequence ID" value="AFZ17389.1"/>
    <property type="molecule type" value="Genomic_DNA"/>
</dbReference>
<evidence type="ECO:0000313" key="1">
    <source>
        <dbReference type="EMBL" id="AFZ17389.1"/>
    </source>
</evidence>
<reference evidence="1 2" key="1">
    <citation type="submission" date="2012-06" db="EMBL/GenBank/DDBJ databases">
        <title>Finished chromosome of genome of Microcoleus sp. PCC 7113.</title>
        <authorList>
            <consortium name="US DOE Joint Genome Institute"/>
            <person name="Gugger M."/>
            <person name="Coursin T."/>
            <person name="Rippka R."/>
            <person name="Tandeau De Marsac N."/>
            <person name="Huntemann M."/>
            <person name="Wei C.-L."/>
            <person name="Han J."/>
            <person name="Detter J.C."/>
            <person name="Han C."/>
            <person name="Tapia R."/>
            <person name="Chen A."/>
            <person name="Kyrpides N."/>
            <person name="Mavromatis K."/>
            <person name="Markowitz V."/>
            <person name="Szeto E."/>
            <person name="Ivanova N."/>
            <person name="Pagani I."/>
            <person name="Pati A."/>
            <person name="Goodwin L."/>
            <person name="Nordberg H.P."/>
            <person name="Cantor M.N."/>
            <person name="Hua S.X."/>
            <person name="Woyke T."/>
            <person name="Kerfeld C.A."/>
        </authorList>
    </citation>
    <scope>NUCLEOTIDE SEQUENCE [LARGE SCALE GENOMIC DNA]</scope>
    <source>
        <strain evidence="1 2">PCC 7113</strain>
    </source>
</reference>
<dbReference type="STRING" id="1173027.Mic7113_1513"/>
<proteinExistence type="predicted"/>
<sequence length="88" mass="9700">MNIQALEIKVGDRIVAYCKGKMQACTVQRLLDSTPHNITLKVSTSVSYRESSACVVQFHREALVQLAGLKSSSQTKQQLLPPQGHPHV</sequence>
<dbReference type="RefSeq" id="WP_015181545.1">
    <property type="nucleotide sequence ID" value="NC_019738.1"/>
</dbReference>
<gene>
    <name evidence="1" type="ORF">Mic7113_1513</name>
</gene>
<dbReference type="HOGENOM" id="CLU_2599997_0_0_3"/>
<keyword evidence="2" id="KW-1185">Reference proteome</keyword>
<dbReference type="Proteomes" id="UP000010471">
    <property type="component" value="Chromosome"/>
</dbReference>
<protein>
    <submittedName>
        <fullName evidence="1">Uncharacterized protein</fullName>
    </submittedName>
</protein>
<evidence type="ECO:0000313" key="2">
    <source>
        <dbReference type="Proteomes" id="UP000010471"/>
    </source>
</evidence>
<dbReference type="OrthoDB" id="574445at2"/>
<accession>K9WC98</accession>
<name>K9WC98_9CYAN</name>
<dbReference type="eggNOG" id="ENOG5033BEX">
    <property type="taxonomic scope" value="Bacteria"/>
</dbReference>